<dbReference type="Proteomes" id="UP000008983">
    <property type="component" value="Unassembled WGS sequence"/>
</dbReference>
<dbReference type="SUPFAM" id="SSF82185">
    <property type="entry name" value="Histone H3 K4-specific methyltransferase SET7/9 N-terminal domain"/>
    <property type="match status" value="1"/>
</dbReference>
<evidence type="ECO:0000256" key="1">
    <source>
        <dbReference type="ARBA" id="ARBA00022737"/>
    </source>
</evidence>
<dbReference type="InterPro" id="IPR011009">
    <property type="entry name" value="Kinase-like_dom_sf"/>
</dbReference>
<evidence type="ECO:0008006" key="4">
    <source>
        <dbReference type="Google" id="ProtNLM"/>
    </source>
</evidence>
<name>G0QMM0_ICHMU</name>
<gene>
    <name evidence="2" type="ORF">IMG5_049990</name>
</gene>
<proteinExistence type="predicted"/>
<dbReference type="PANTHER" id="PTHR43215:SF14">
    <property type="entry name" value="RADIAL SPOKE HEAD 1 HOMOLOG"/>
    <property type="match status" value="1"/>
</dbReference>
<evidence type="ECO:0000313" key="2">
    <source>
        <dbReference type="EMBL" id="EGR33539.1"/>
    </source>
</evidence>
<sequence>MQQQKTQLLIDHEIISRRYKHVGVLGKGRDFMYEVPSVIHMMQDKFNEKKVIMQIFPALNEEILKMKLYQLKQSNFDNYISNWIRIIGYTTKKQNKSTSDLIILYQVDGIIGPTLENIISKHKKDNQSFSEQEILEYIYIMCESMKVSQTSEYLDLSPVNIFVPPENTPTKAKYYISNCGLSFKGTKWDKKFYCPTDSFFTVKISERNAHMATIIKIALFIMKANFQDGQKTNGLQYYKDGFKYIGEFKQDKKQGKGQLFWPKSVKNWVGEFIDDQMHGKGKMTIFRNEESKEIEVEFEKGIEKNGQEI</sequence>
<dbReference type="RefSeq" id="XP_004037525.1">
    <property type="nucleotide sequence ID" value="XM_004037477.1"/>
</dbReference>
<dbReference type="Pfam" id="PF02493">
    <property type="entry name" value="MORN"/>
    <property type="match status" value="2"/>
</dbReference>
<dbReference type="GeneID" id="14909721"/>
<dbReference type="EMBL" id="GL983427">
    <property type="protein sequence ID" value="EGR33539.1"/>
    <property type="molecule type" value="Genomic_DNA"/>
</dbReference>
<dbReference type="eggNOG" id="ENOG502SSP6">
    <property type="taxonomic scope" value="Eukaryota"/>
</dbReference>
<dbReference type="AlphaFoldDB" id="G0QMM0"/>
<dbReference type="OrthoDB" id="294378at2759"/>
<dbReference type="InParanoid" id="G0QMM0"/>
<keyword evidence="3" id="KW-1185">Reference proteome</keyword>
<dbReference type="PANTHER" id="PTHR43215">
    <property type="entry name" value="RADIAL SPOKE HEAD 1 HOMOLOG"/>
    <property type="match status" value="1"/>
</dbReference>
<accession>G0QMM0</accession>
<reference evidence="2 3" key="1">
    <citation type="submission" date="2011-07" db="EMBL/GenBank/DDBJ databases">
        <authorList>
            <person name="Coyne R."/>
            <person name="Brami D."/>
            <person name="Johnson J."/>
            <person name="Hostetler J."/>
            <person name="Hannick L."/>
            <person name="Clark T."/>
            <person name="Cassidy-Hanley D."/>
            <person name="Inman J."/>
        </authorList>
    </citation>
    <scope>NUCLEOTIDE SEQUENCE [LARGE SCALE GENOMIC DNA]</scope>
    <source>
        <strain evidence="2 3">G5</strain>
    </source>
</reference>
<organism evidence="2 3">
    <name type="scientific">Ichthyophthirius multifiliis</name>
    <name type="common">White spot disease agent</name>
    <name type="synonym">Ich</name>
    <dbReference type="NCBI Taxonomy" id="5932"/>
    <lineage>
        <taxon>Eukaryota</taxon>
        <taxon>Sar</taxon>
        <taxon>Alveolata</taxon>
        <taxon>Ciliophora</taxon>
        <taxon>Intramacronucleata</taxon>
        <taxon>Oligohymenophorea</taxon>
        <taxon>Hymenostomatida</taxon>
        <taxon>Ophryoglenina</taxon>
        <taxon>Ichthyophthirius</taxon>
    </lineage>
</organism>
<evidence type="ECO:0000313" key="3">
    <source>
        <dbReference type="Proteomes" id="UP000008983"/>
    </source>
</evidence>
<keyword evidence="1" id="KW-0677">Repeat</keyword>
<dbReference type="InterPro" id="IPR003409">
    <property type="entry name" value="MORN"/>
</dbReference>
<dbReference type="SUPFAM" id="SSF56112">
    <property type="entry name" value="Protein kinase-like (PK-like)"/>
    <property type="match status" value="1"/>
</dbReference>
<protein>
    <recommendedName>
        <fullName evidence="4">Protein kinase domain protein</fullName>
    </recommendedName>
</protein>
<dbReference type="Gene3D" id="2.20.110.10">
    <property type="entry name" value="Histone H3 K4-specific methyltransferase SET7/9 N-terminal domain"/>
    <property type="match status" value="1"/>
</dbReference>